<evidence type="ECO:0000313" key="2">
    <source>
        <dbReference type="EMBL" id="CAH2007429.1"/>
    </source>
</evidence>
<keyword evidence="3" id="KW-1185">Reference proteome</keyword>
<proteinExistence type="predicted"/>
<feature type="region of interest" description="Disordered" evidence="1">
    <location>
        <begin position="1"/>
        <end position="32"/>
    </location>
</feature>
<sequence length="107" mass="11165">MARPTRSNQAPLHTRISTVPSRRPNSTGAVDGGAVAAGAAACPPPDRTRPALAARRYRYGWASTPASTRTGCPRRGSARSCAGPDPPAVPTTGSGIRLRDESDTHYL</sequence>
<evidence type="ECO:0000313" key="3">
    <source>
        <dbReference type="Proteomes" id="UP001152888"/>
    </source>
</evidence>
<gene>
    <name evidence="2" type="ORF">ACAOBT_LOCUS29652</name>
</gene>
<comment type="caution">
    <text evidence="2">The sequence shown here is derived from an EMBL/GenBank/DDBJ whole genome shotgun (WGS) entry which is preliminary data.</text>
</comment>
<protein>
    <submittedName>
        <fullName evidence="2">Uncharacterized protein</fullName>
    </submittedName>
</protein>
<feature type="compositionally biased region" description="Polar residues" evidence="1">
    <location>
        <begin position="1"/>
        <end position="27"/>
    </location>
</feature>
<feature type="region of interest" description="Disordered" evidence="1">
    <location>
        <begin position="63"/>
        <end position="107"/>
    </location>
</feature>
<evidence type="ECO:0000256" key="1">
    <source>
        <dbReference type="SAM" id="MobiDB-lite"/>
    </source>
</evidence>
<reference evidence="2" key="1">
    <citation type="submission" date="2022-03" db="EMBL/GenBank/DDBJ databases">
        <authorList>
            <person name="Sayadi A."/>
        </authorList>
    </citation>
    <scope>NUCLEOTIDE SEQUENCE</scope>
</reference>
<dbReference type="Proteomes" id="UP001152888">
    <property type="component" value="Unassembled WGS sequence"/>
</dbReference>
<feature type="compositionally biased region" description="Basic and acidic residues" evidence="1">
    <location>
        <begin position="97"/>
        <end position="107"/>
    </location>
</feature>
<organism evidence="2 3">
    <name type="scientific">Acanthoscelides obtectus</name>
    <name type="common">Bean weevil</name>
    <name type="synonym">Bruchus obtectus</name>
    <dbReference type="NCBI Taxonomy" id="200917"/>
    <lineage>
        <taxon>Eukaryota</taxon>
        <taxon>Metazoa</taxon>
        <taxon>Ecdysozoa</taxon>
        <taxon>Arthropoda</taxon>
        <taxon>Hexapoda</taxon>
        <taxon>Insecta</taxon>
        <taxon>Pterygota</taxon>
        <taxon>Neoptera</taxon>
        <taxon>Endopterygota</taxon>
        <taxon>Coleoptera</taxon>
        <taxon>Polyphaga</taxon>
        <taxon>Cucujiformia</taxon>
        <taxon>Chrysomeloidea</taxon>
        <taxon>Chrysomelidae</taxon>
        <taxon>Bruchinae</taxon>
        <taxon>Bruchini</taxon>
        <taxon>Acanthoscelides</taxon>
    </lineage>
</organism>
<dbReference type="EMBL" id="CAKOFQ010007748">
    <property type="protein sequence ID" value="CAH2007429.1"/>
    <property type="molecule type" value="Genomic_DNA"/>
</dbReference>
<accession>A0A9P0M6M7</accession>
<name>A0A9P0M6M7_ACAOB</name>
<dbReference type="AlphaFoldDB" id="A0A9P0M6M7"/>